<dbReference type="EMBL" id="CP015519">
    <property type="protein sequence ID" value="APG28063.1"/>
    <property type="molecule type" value="Genomic_DNA"/>
</dbReference>
<sequence length="135" mass="14860">MTVEEKVGSPQAKRPGWSRALDILLRTGHIGVIGVLLGGATFQAPLPAVHCYAWLVVITGLGLVGTELHHSLRWPHEGRGLMAFSHMLPIVLLHLWPAFCVELLWIALVVGAIGSHMPRSLRHWSLVYGKVPKKQ</sequence>
<dbReference type="KEGG" id="pef:A7E78_09570"/>
<evidence type="ECO:0000313" key="3">
    <source>
        <dbReference type="Proteomes" id="UP000182517"/>
    </source>
</evidence>
<protein>
    <submittedName>
        <fullName evidence="2">Uncharacterized protein</fullName>
    </submittedName>
</protein>
<keyword evidence="1" id="KW-1133">Transmembrane helix</keyword>
<keyword evidence="1" id="KW-0812">Transmembrane</keyword>
<dbReference type="Proteomes" id="UP000182517">
    <property type="component" value="Chromosome"/>
</dbReference>
<feature type="transmembrane region" description="Helical" evidence="1">
    <location>
        <begin position="23"/>
        <end position="46"/>
    </location>
</feature>
<dbReference type="AlphaFoldDB" id="A0A1L3GQ86"/>
<evidence type="ECO:0000256" key="1">
    <source>
        <dbReference type="SAM" id="Phobius"/>
    </source>
</evidence>
<feature type="transmembrane region" description="Helical" evidence="1">
    <location>
        <begin position="90"/>
        <end position="114"/>
    </location>
</feature>
<proteinExistence type="predicted"/>
<keyword evidence="1" id="KW-0472">Membrane</keyword>
<accession>A0A1L3GQ86</accession>
<name>A0A1L3GQ86_9BACT</name>
<evidence type="ECO:0000313" key="2">
    <source>
        <dbReference type="EMBL" id="APG28063.1"/>
    </source>
</evidence>
<organism evidence="2 3">
    <name type="scientific">Syntrophotalea acetylenivorans</name>
    <dbReference type="NCBI Taxonomy" id="1842532"/>
    <lineage>
        <taxon>Bacteria</taxon>
        <taxon>Pseudomonadati</taxon>
        <taxon>Thermodesulfobacteriota</taxon>
        <taxon>Desulfuromonadia</taxon>
        <taxon>Desulfuromonadales</taxon>
        <taxon>Syntrophotaleaceae</taxon>
        <taxon>Syntrophotalea</taxon>
    </lineage>
</organism>
<gene>
    <name evidence="2" type="ORF">A7E78_09570</name>
</gene>
<keyword evidence="3" id="KW-1185">Reference proteome</keyword>
<feature type="transmembrane region" description="Helical" evidence="1">
    <location>
        <begin position="52"/>
        <end position="69"/>
    </location>
</feature>
<reference evidence="2 3" key="1">
    <citation type="journal article" date="2017" name="Genome Announc.">
        <title>Complete Genome Sequences of Two Acetylene-Fermenting Pelobacter acetylenicus Strains.</title>
        <authorList>
            <person name="Sutton J.M."/>
            <person name="Baesman S.M."/>
            <person name="Fierst J.L."/>
            <person name="Poret-Peterson A.T."/>
            <person name="Oremland R.S."/>
            <person name="Dunlap D.S."/>
            <person name="Akob D.M."/>
        </authorList>
    </citation>
    <scope>NUCLEOTIDE SEQUENCE [LARGE SCALE GENOMIC DNA]</scope>
    <source>
        <strain evidence="2 3">SFB93</strain>
    </source>
</reference>